<protein>
    <submittedName>
        <fullName evidence="1">Uncharacterized protein</fullName>
    </submittedName>
</protein>
<evidence type="ECO:0000313" key="2">
    <source>
        <dbReference type="Proteomes" id="UP000223913"/>
    </source>
</evidence>
<reference evidence="1 2" key="1">
    <citation type="submission" date="2017-10" db="EMBL/GenBank/DDBJ databases">
        <title>The draft genome sequence of Lewinella nigricans NBRC 102662.</title>
        <authorList>
            <person name="Wang K."/>
        </authorList>
    </citation>
    <scope>NUCLEOTIDE SEQUENCE [LARGE SCALE GENOMIC DNA]</scope>
    <source>
        <strain evidence="1 2">NBRC 102662</strain>
    </source>
</reference>
<dbReference type="Proteomes" id="UP000223913">
    <property type="component" value="Unassembled WGS sequence"/>
</dbReference>
<dbReference type="EMBL" id="PDUD01000018">
    <property type="protein sequence ID" value="PHN06409.1"/>
    <property type="molecule type" value="Genomic_DNA"/>
</dbReference>
<keyword evidence="2" id="KW-1185">Reference proteome</keyword>
<gene>
    <name evidence="1" type="ORF">CRP01_12635</name>
</gene>
<dbReference type="RefSeq" id="WP_099150392.1">
    <property type="nucleotide sequence ID" value="NZ_PDUD01000018.1"/>
</dbReference>
<accession>A0A2D0NDZ8</accession>
<organism evidence="1 2">
    <name type="scientific">Flavilitoribacter nigricans (strain ATCC 23147 / DSM 23189 / NBRC 102662 / NCIMB 1420 / SS-2)</name>
    <name type="common">Lewinella nigricans</name>
    <dbReference type="NCBI Taxonomy" id="1122177"/>
    <lineage>
        <taxon>Bacteria</taxon>
        <taxon>Pseudomonadati</taxon>
        <taxon>Bacteroidota</taxon>
        <taxon>Saprospiria</taxon>
        <taxon>Saprospirales</taxon>
        <taxon>Lewinellaceae</taxon>
        <taxon>Flavilitoribacter</taxon>
    </lineage>
</organism>
<evidence type="ECO:0000313" key="1">
    <source>
        <dbReference type="EMBL" id="PHN06409.1"/>
    </source>
</evidence>
<proteinExistence type="predicted"/>
<dbReference type="AlphaFoldDB" id="A0A2D0NDZ8"/>
<dbReference type="OrthoDB" id="961886at2"/>
<name>A0A2D0NDZ8_FLAN2</name>
<comment type="caution">
    <text evidence="1">The sequence shown here is derived from an EMBL/GenBank/DDBJ whole genome shotgun (WGS) entry which is preliminary data.</text>
</comment>
<sequence length="101" mass="12070">MLNLTIPIPNLPGKQDIEIEMKMNGHRQKLRYRVEVIDWTECLVSEDGDRVDCIRELINEYDQDWMIYHIGAPGEDYVPLTFIHKEDWAAQHRWLWGEMTV</sequence>